<feature type="domain" description="YTH" evidence="4">
    <location>
        <begin position="200"/>
        <end position="428"/>
    </location>
</feature>
<dbReference type="GO" id="GO:0003729">
    <property type="term" value="F:mRNA binding"/>
    <property type="evidence" value="ECO:0007669"/>
    <property type="project" value="TreeGrafter"/>
</dbReference>
<feature type="compositionally biased region" description="Polar residues" evidence="2">
    <location>
        <begin position="26"/>
        <end position="37"/>
    </location>
</feature>
<dbReference type="PANTHER" id="PTHR12357">
    <property type="entry name" value="YTH YT521-B HOMOLOGY DOMAIN-CONTAINING"/>
    <property type="match status" value="1"/>
</dbReference>
<dbReference type="InterPro" id="IPR045168">
    <property type="entry name" value="YTH_prot"/>
</dbReference>
<dbReference type="InterPro" id="IPR000504">
    <property type="entry name" value="RRM_dom"/>
</dbReference>
<evidence type="ECO:0008006" key="7">
    <source>
        <dbReference type="Google" id="ProtNLM"/>
    </source>
</evidence>
<dbReference type="PROSITE" id="PS50882">
    <property type="entry name" value="YTH"/>
    <property type="match status" value="1"/>
</dbReference>
<reference evidence="5" key="1">
    <citation type="submission" date="2023-11" db="EMBL/GenBank/DDBJ databases">
        <authorList>
            <person name="De Vega J J."/>
            <person name="De Vega J J."/>
        </authorList>
    </citation>
    <scope>NUCLEOTIDE SEQUENCE</scope>
</reference>
<dbReference type="InterPro" id="IPR057720">
    <property type="entry name" value="RRM_YTH1"/>
</dbReference>
<dbReference type="InterPro" id="IPR012677">
    <property type="entry name" value="Nucleotide-bd_a/b_plait_sf"/>
</dbReference>
<evidence type="ECO:0000256" key="1">
    <source>
        <dbReference type="PROSITE-ProRule" id="PRU00176"/>
    </source>
</evidence>
<dbReference type="SUPFAM" id="SSF54928">
    <property type="entry name" value="RNA-binding domain, RBD"/>
    <property type="match status" value="1"/>
</dbReference>
<dbReference type="PANTHER" id="PTHR12357:SF3">
    <property type="entry name" value="YTH DOMAIN-CONTAINING PROTEIN 1"/>
    <property type="match status" value="1"/>
</dbReference>
<organism evidence="5 6">
    <name type="scientific">Mycena citricolor</name>
    <dbReference type="NCBI Taxonomy" id="2018698"/>
    <lineage>
        <taxon>Eukaryota</taxon>
        <taxon>Fungi</taxon>
        <taxon>Dikarya</taxon>
        <taxon>Basidiomycota</taxon>
        <taxon>Agaricomycotina</taxon>
        <taxon>Agaricomycetes</taxon>
        <taxon>Agaricomycetidae</taxon>
        <taxon>Agaricales</taxon>
        <taxon>Marasmiineae</taxon>
        <taxon>Mycenaceae</taxon>
        <taxon>Mycena</taxon>
    </lineage>
</organism>
<dbReference type="CDD" id="cd00590">
    <property type="entry name" value="RRM_SF"/>
    <property type="match status" value="1"/>
</dbReference>
<dbReference type="GO" id="GO:0005654">
    <property type="term" value="C:nucleoplasm"/>
    <property type="evidence" value="ECO:0007669"/>
    <property type="project" value="TreeGrafter"/>
</dbReference>
<dbReference type="CDD" id="cd21134">
    <property type="entry name" value="YTH"/>
    <property type="match status" value="1"/>
</dbReference>
<comment type="caution">
    <text evidence="5">The sequence shown here is derived from an EMBL/GenBank/DDBJ whole genome shotgun (WGS) entry which is preliminary data.</text>
</comment>
<dbReference type="PROSITE" id="PS50102">
    <property type="entry name" value="RRM"/>
    <property type="match status" value="1"/>
</dbReference>
<dbReference type="AlphaFoldDB" id="A0AAD2JZI6"/>
<sequence>MRRSRRAPRRQSSGSHASLAELSSDADPQSPTPTVASYPTRKPAVRRVYHPDAPINRSEWAMWVGNIPKSADETDIRKFFTQVDDHGVLSIVLLSKSSCAFVNLASEAHLHAAIEYGNGQYLRPEWSWGSSLVCRIRSLDDDLWTGVGGQRGMGLHRQWVKDRSVPGVDSESMEISEEDLSGAASDTSTTSSFFQMHFKRRFFVLKSQTKEELDRCAADGVWYIQMHNQVVLDKAFRTSEEVILFFSENKSGRFYGYARMSSRVLSTAFPKAPRMLPNPAAYETSPRLTDTALSPYPSPFGITQSAPNVLMSSPSTFDQRYRAGNMHRRSISLDQFSPRRIGDPERSTQPINRPELGSALRPESSTRGQQLGSDLSGQFTVDWLCLEPLPFKRTRNIFNPWNRGREIKISRDGTELEPGAGSALIHAWHASRSQ</sequence>
<feature type="region of interest" description="Disordered" evidence="2">
    <location>
        <begin position="328"/>
        <end position="373"/>
    </location>
</feature>
<accession>A0AAD2JZI6</accession>
<dbReference type="Proteomes" id="UP001295794">
    <property type="component" value="Unassembled WGS sequence"/>
</dbReference>
<name>A0AAD2JZI6_9AGAR</name>
<evidence type="ECO:0000313" key="6">
    <source>
        <dbReference type="Proteomes" id="UP001295794"/>
    </source>
</evidence>
<dbReference type="SMART" id="SM00360">
    <property type="entry name" value="RRM"/>
    <property type="match status" value="1"/>
</dbReference>
<evidence type="ECO:0000259" key="3">
    <source>
        <dbReference type="PROSITE" id="PS50102"/>
    </source>
</evidence>
<dbReference type="InterPro" id="IPR035979">
    <property type="entry name" value="RBD_domain_sf"/>
</dbReference>
<evidence type="ECO:0000259" key="4">
    <source>
        <dbReference type="PROSITE" id="PS50882"/>
    </source>
</evidence>
<feature type="compositionally biased region" description="Acidic residues" evidence="2">
    <location>
        <begin position="171"/>
        <end position="180"/>
    </location>
</feature>
<dbReference type="Pfam" id="PF25701">
    <property type="entry name" value="RRM_YTH1"/>
    <property type="match status" value="1"/>
</dbReference>
<evidence type="ECO:0000313" key="5">
    <source>
        <dbReference type="EMBL" id="CAK5270593.1"/>
    </source>
</evidence>
<dbReference type="EMBL" id="CAVNYO010000168">
    <property type="protein sequence ID" value="CAK5270593.1"/>
    <property type="molecule type" value="Genomic_DNA"/>
</dbReference>
<feature type="region of interest" description="Disordered" evidence="2">
    <location>
        <begin position="1"/>
        <end position="43"/>
    </location>
</feature>
<keyword evidence="6" id="KW-1185">Reference proteome</keyword>
<evidence type="ECO:0000256" key="2">
    <source>
        <dbReference type="SAM" id="MobiDB-lite"/>
    </source>
</evidence>
<gene>
    <name evidence="5" type="ORF">MYCIT1_LOCUS15135</name>
</gene>
<dbReference type="Pfam" id="PF04146">
    <property type="entry name" value="YTH"/>
    <property type="match status" value="1"/>
</dbReference>
<proteinExistence type="predicted"/>
<dbReference type="InterPro" id="IPR007275">
    <property type="entry name" value="YTH_domain"/>
</dbReference>
<dbReference type="GO" id="GO:0000381">
    <property type="term" value="P:regulation of alternative mRNA splicing, via spliceosome"/>
    <property type="evidence" value="ECO:0007669"/>
    <property type="project" value="TreeGrafter"/>
</dbReference>
<protein>
    <recommendedName>
        <fullName evidence="7">YTH domain-containing protein</fullName>
    </recommendedName>
</protein>
<keyword evidence="1" id="KW-0694">RNA-binding</keyword>
<dbReference type="Gene3D" id="3.30.70.330">
    <property type="match status" value="1"/>
</dbReference>
<dbReference type="Gene3D" id="3.10.590.10">
    <property type="entry name" value="ph1033 like domains"/>
    <property type="match status" value="2"/>
</dbReference>
<feature type="region of interest" description="Disordered" evidence="2">
    <location>
        <begin position="168"/>
        <end position="187"/>
    </location>
</feature>
<dbReference type="GO" id="GO:1990247">
    <property type="term" value="F:N6-methyladenosine-containing RNA reader activity"/>
    <property type="evidence" value="ECO:0007669"/>
    <property type="project" value="TreeGrafter"/>
</dbReference>
<dbReference type="GO" id="GO:0000398">
    <property type="term" value="P:mRNA splicing, via spliceosome"/>
    <property type="evidence" value="ECO:0007669"/>
    <property type="project" value="TreeGrafter"/>
</dbReference>
<feature type="compositionally biased region" description="Polar residues" evidence="2">
    <location>
        <begin position="363"/>
        <end position="373"/>
    </location>
</feature>
<feature type="domain" description="RRM" evidence="3">
    <location>
        <begin position="60"/>
        <end position="132"/>
    </location>
</feature>